<evidence type="ECO:0000256" key="1">
    <source>
        <dbReference type="SAM" id="SignalP"/>
    </source>
</evidence>
<proteinExistence type="predicted"/>
<dbReference type="STRING" id="43700.ENSMALP00000028224"/>
<reference evidence="2" key="2">
    <citation type="submission" date="2025-09" db="UniProtKB">
        <authorList>
            <consortium name="Ensembl"/>
        </authorList>
    </citation>
    <scope>IDENTIFICATION</scope>
</reference>
<feature type="signal peptide" evidence="1">
    <location>
        <begin position="1"/>
        <end position="16"/>
    </location>
</feature>
<evidence type="ECO:0000313" key="3">
    <source>
        <dbReference type="Proteomes" id="UP000261600"/>
    </source>
</evidence>
<name>A0A3Q3K3X1_MONAL</name>
<evidence type="ECO:0008006" key="4">
    <source>
        <dbReference type="Google" id="ProtNLM"/>
    </source>
</evidence>
<sequence>MLRIWLLVFVWGFASCSITCPDGSICSDFDTCCRTKDGYSCCLYPNVSQMNPHIH</sequence>
<dbReference type="Proteomes" id="UP000261600">
    <property type="component" value="Unplaced"/>
</dbReference>
<protein>
    <recommendedName>
        <fullName evidence="4">Granulins domain-containing protein</fullName>
    </recommendedName>
</protein>
<accession>A0A3Q3K3X1</accession>
<dbReference type="PROSITE" id="PS51257">
    <property type="entry name" value="PROKAR_LIPOPROTEIN"/>
    <property type="match status" value="1"/>
</dbReference>
<dbReference type="AlphaFoldDB" id="A0A3Q3K3X1"/>
<reference evidence="2" key="1">
    <citation type="submission" date="2025-08" db="UniProtKB">
        <authorList>
            <consortium name="Ensembl"/>
        </authorList>
    </citation>
    <scope>IDENTIFICATION</scope>
</reference>
<keyword evidence="3" id="KW-1185">Reference proteome</keyword>
<feature type="chain" id="PRO_5018530739" description="Granulins domain-containing protein" evidence="1">
    <location>
        <begin position="17"/>
        <end position="55"/>
    </location>
</feature>
<evidence type="ECO:0000313" key="2">
    <source>
        <dbReference type="Ensembl" id="ENSMALP00000028224.1"/>
    </source>
</evidence>
<organism evidence="2 3">
    <name type="scientific">Monopterus albus</name>
    <name type="common">Swamp eel</name>
    <dbReference type="NCBI Taxonomy" id="43700"/>
    <lineage>
        <taxon>Eukaryota</taxon>
        <taxon>Metazoa</taxon>
        <taxon>Chordata</taxon>
        <taxon>Craniata</taxon>
        <taxon>Vertebrata</taxon>
        <taxon>Euteleostomi</taxon>
        <taxon>Actinopterygii</taxon>
        <taxon>Neopterygii</taxon>
        <taxon>Teleostei</taxon>
        <taxon>Neoteleostei</taxon>
        <taxon>Acanthomorphata</taxon>
        <taxon>Anabantaria</taxon>
        <taxon>Synbranchiformes</taxon>
        <taxon>Synbranchidae</taxon>
        <taxon>Monopterus</taxon>
    </lineage>
</organism>
<keyword evidence="1" id="KW-0732">Signal</keyword>
<dbReference type="Ensembl" id="ENSMALT00000028740.1">
    <property type="protein sequence ID" value="ENSMALP00000028224.1"/>
    <property type="gene ID" value="ENSMALG00000019552.1"/>
</dbReference>